<dbReference type="PROSITE" id="PS51340">
    <property type="entry name" value="MOSC"/>
    <property type="match status" value="1"/>
</dbReference>
<dbReference type="SUPFAM" id="SSF141673">
    <property type="entry name" value="MOSC N-terminal domain-like"/>
    <property type="match status" value="1"/>
</dbReference>
<gene>
    <name evidence="3" type="ORF">HHI36_018396</name>
</gene>
<dbReference type="InterPro" id="IPR011037">
    <property type="entry name" value="Pyrv_Knase-like_insert_dom_sf"/>
</dbReference>
<dbReference type="Pfam" id="PF03476">
    <property type="entry name" value="MOSC_N"/>
    <property type="match status" value="1"/>
</dbReference>
<keyword evidence="4" id="KW-1185">Reference proteome</keyword>
<organism evidence="3 4">
    <name type="scientific">Cryptolaemus montrouzieri</name>
    <dbReference type="NCBI Taxonomy" id="559131"/>
    <lineage>
        <taxon>Eukaryota</taxon>
        <taxon>Metazoa</taxon>
        <taxon>Ecdysozoa</taxon>
        <taxon>Arthropoda</taxon>
        <taxon>Hexapoda</taxon>
        <taxon>Insecta</taxon>
        <taxon>Pterygota</taxon>
        <taxon>Neoptera</taxon>
        <taxon>Endopterygota</taxon>
        <taxon>Coleoptera</taxon>
        <taxon>Polyphaga</taxon>
        <taxon>Cucujiformia</taxon>
        <taxon>Coccinelloidea</taxon>
        <taxon>Coccinellidae</taxon>
        <taxon>Scymninae</taxon>
        <taxon>Scymnini</taxon>
        <taxon>Cryptolaemus</taxon>
    </lineage>
</organism>
<feature type="transmembrane region" description="Helical" evidence="1">
    <location>
        <begin position="6"/>
        <end position="26"/>
    </location>
</feature>
<protein>
    <recommendedName>
        <fullName evidence="2">MOSC domain-containing protein</fullName>
    </recommendedName>
</protein>
<feature type="domain" description="MOSC" evidence="2">
    <location>
        <begin position="183"/>
        <end position="339"/>
    </location>
</feature>
<dbReference type="SUPFAM" id="SSF50800">
    <property type="entry name" value="PK beta-barrel domain-like"/>
    <property type="match status" value="1"/>
</dbReference>
<evidence type="ECO:0000259" key="2">
    <source>
        <dbReference type="PROSITE" id="PS51340"/>
    </source>
</evidence>
<evidence type="ECO:0000256" key="1">
    <source>
        <dbReference type="SAM" id="Phobius"/>
    </source>
</evidence>
<comment type="caution">
    <text evidence="3">The sequence shown here is derived from an EMBL/GenBank/DDBJ whole genome shotgun (WGS) entry which is preliminary data.</text>
</comment>
<reference evidence="3 4" key="1">
    <citation type="journal article" date="2021" name="BMC Biol.">
        <title>Horizontally acquired antibacterial genes associated with adaptive radiation of ladybird beetles.</title>
        <authorList>
            <person name="Li H.S."/>
            <person name="Tang X.F."/>
            <person name="Huang Y.H."/>
            <person name="Xu Z.Y."/>
            <person name="Chen M.L."/>
            <person name="Du X.Y."/>
            <person name="Qiu B.Y."/>
            <person name="Chen P.T."/>
            <person name="Zhang W."/>
            <person name="Slipinski A."/>
            <person name="Escalona H.E."/>
            <person name="Waterhouse R.M."/>
            <person name="Zwick A."/>
            <person name="Pang H."/>
        </authorList>
    </citation>
    <scope>NUCLEOTIDE SEQUENCE [LARGE SCALE GENOMIC DNA]</scope>
    <source>
        <strain evidence="3">SYSU2018</strain>
    </source>
</reference>
<dbReference type="AlphaFoldDB" id="A0ABD2NZT5"/>
<sequence>MGSKLSSTLVSTAVITVSATFCIYLIRKKKRENRIPTEWKKIGNAKRLYIFPLKSGHYIEIDAAECTEVGFRLLKSANCPLQLRDRSFVVYGENDGQIRSGRAVPSLVRIEISVHDENHIALDAPQMRTLYVRIPEKNENNTKIVSVWSGETIETIDCGDEAARWLSHHIVQKDSGYRLGYHDALVRRNLVRHQERMKFYEYMTDAATGLFSDVSSVLIVNQASYNDYHQKVPTANVTPLNFRPNIVVYGPDIKPYDEDNWKWLKIGENVILKNVKECTRCVFTTVDPETGKRNQDKEPLSTLTKYRLSRSPEDEPIMGIHLEVKKAGIIKTDDPVYIG</sequence>
<keyword evidence="1" id="KW-0472">Membrane</keyword>
<name>A0ABD2NZT5_9CUCU</name>
<proteinExistence type="predicted"/>
<accession>A0ABD2NZT5</accession>
<dbReference type="InterPro" id="IPR005302">
    <property type="entry name" value="MoCF_Sase_C"/>
</dbReference>
<dbReference type="InterPro" id="IPR005303">
    <property type="entry name" value="MOCOS_middle"/>
</dbReference>
<dbReference type="EMBL" id="JABFTP020000165">
    <property type="protein sequence ID" value="KAL3284233.1"/>
    <property type="molecule type" value="Genomic_DNA"/>
</dbReference>
<keyword evidence="1" id="KW-1133">Transmembrane helix</keyword>
<dbReference type="PANTHER" id="PTHR14237">
    <property type="entry name" value="MOLYBDOPTERIN COFACTOR SULFURASE MOSC"/>
    <property type="match status" value="1"/>
</dbReference>
<dbReference type="Pfam" id="PF03473">
    <property type="entry name" value="MOSC"/>
    <property type="match status" value="1"/>
</dbReference>
<evidence type="ECO:0000313" key="4">
    <source>
        <dbReference type="Proteomes" id="UP001516400"/>
    </source>
</evidence>
<evidence type="ECO:0000313" key="3">
    <source>
        <dbReference type="EMBL" id="KAL3284233.1"/>
    </source>
</evidence>
<keyword evidence="1" id="KW-0812">Transmembrane</keyword>
<dbReference type="Proteomes" id="UP001516400">
    <property type="component" value="Unassembled WGS sequence"/>
</dbReference>
<dbReference type="PANTHER" id="PTHR14237:SF19">
    <property type="entry name" value="MITOCHONDRIAL AMIDOXIME REDUCING COMPONENT 1"/>
    <property type="match status" value="1"/>
</dbReference>